<keyword evidence="2 5" id="KW-0547">Nucleotide-binding</keyword>
<protein>
    <submittedName>
        <fullName evidence="8">Serine/threonine protein kinase Pkn9</fullName>
    </submittedName>
</protein>
<evidence type="ECO:0000256" key="1">
    <source>
        <dbReference type="ARBA" id="ARBA00022679"/>
    </source>
</evidence>
<evidence type="ECO:0000259" key="7">
    <source>
        <dbReference type="PROSITE" id="PS50011"/>
    </source>
</evidence>
<dbReference type="GO" id="GO:0005524">
    <property type="term" value="F:ATP binding"/>
    <property type="evidence" value="ECO:0007669"/>
    <property type="project" value="UniProtKB-UniRule"/>
</dbReference>
<evidence type="ECO:0000313" key="9">
    <source>
        <dbReference type="Proteomes" id="UP000005801"/>
    </source>
</evidence>
<keyword evidence="3 8" id="KW-0418">Kinase</keyword>
<dbReference type="InterPro" id="IPR019734">
    <property type="entry name" value="TPR_rpt"/>
</dbReference>
<dbReference type="InterPro" id="IPR000719">
    <property type="entry name" value="Prot_kinase_dom"/>
</dbReference>
<gene>
    <name evidence="8" type="ORF">PPSIR1_17720</name>
</gene>
<dbReference type="SUPFAM" id="SSF56112">
    <property type="entry name" value="Protein kinase-like (PK-like)"/>
    <property type="match status" value="1"/>
</dbReference>
<dbReference type="Gene3D" id="3.30.200.20">
    <property type="entry name" value="Phosphorylase Kinase, domain 1"/>
    <property type="match status" value="1"/>
</dbReference>
<keyword evidence="1" id="KW-0808">Transferase</keyword>
<dbReference type="InterPro" id="IPR027417">
    <property type="entry name" value="P-loop_NTPase"/>
</dbReference>
<dbReference type="Pfam" id="PF13191">
    <property type="entry name" value="AAA_16"/>
    <property type="match status" value="1"/>
</dbReference>
<dbReference type="Pfam" id="PF00069">
    <property type="entry name" value="Pkinase"/>
    <property type="match status" value="1"/>
</dbReference>
<organism evidence="8 9">
    <name type="scientific">Plesiocystis pacifica SIR-1</name>
    <dbReference type="NCBI Taxonomy" id="391625"/>
    <lineage>
        <taxon>Bacteria</taxon>
        <taxon>Pseudomonadati</taxon>
        <taxon>Myxococcota</taxon>
        <taxon>Polyangia</taxon>
        <taxon>Nannocystales</taxon>
        <taxon>Nannocystaceae</taxon>
        <taxon>Plesiocystis</taxon>
    </lineage>
</organism>
<evidence type="ECO:0000256" key="3">
    <source>
        <dbReference type="ARBA" id="ARBA00022777"/>
    </source>
</evidence>
<feature type="domain" description="Protein kinase" evidence="7">
    <location>
        <begin position="22"/>
        <end position="288"/>
    </location>
</feature>
<dbReference type="Gene3D" id="1.25.40.10">
    <property type="entry name" value="Tetratricopeptide repeat domain"/>
    <property type="match status" value="2"/>
</dbReference>
<dbReference type="PROSITE" id="PS00108">
    <property type="entry name" value="PROTEIN_KINASE_ST"/>
    <property type="match status" value="1"/>
</dbReference>
<dbReference type="PROSITE" id="PS50011">
    <property type="entry name" value="PROTEIN_KINASE_DOM"/>
    <property type="match status" value="1"/>
</dbReference>
<dbReference type="GO" id="GO:0004674">
    <property type="term" value="F:protein serine/threonine kinase activity"/>
    <property type="evidence" value="ECO:0007669"/>
    <property type="project" value="UniProtKB-KW"/>
</dbReference>
<dbReference type="SMART" id="SM00028">
    <property type="entry name" value="TPR"/>
    <property type="match status" value="5"/>
</dbReference>
<evidence type="ECO:0000256" key="5">
    <source>
        <dbReference type="PROSITE-ProRule" id="PRU10141"/>
    </source>
</evidence>
<keyword evidence="8" id="KW-0723">Serine/threonine-protein kinase</keyword>
<feature type="compositionally biased region" description="Low complexity" evidence="6">
    <location>
        <begin position="398"/>
        <end position="422"/>
    </location>
</feature>
<dbReference type="SUPFAM" id="SSF52540">
    <property type="entry name" value="P-loop containing nucleoside triphosphate hydrolases"/>
    <property type="match status" value="1"/>
</dbReference>
<evidence type="ECO:0000256" key="4">
    <source>
        <dbReference type="ARBA" id="ARBA00022840"/>
    </source>
</evidence>
<keyword evidence="4 5" id="KW-0067">ATP-binding</keyword>
<feature type="binding site" evidence="5">
    <location>
        <position position="51"/>
    </location>
    <ligand>
        <name>ATP</name>
        <dbReference type="ChEBI" id="CHEBI:30616"/>
    </ligand>
</feature>
<dbReference type="STRING" id="391625.PPSIR1_17720"/>
<sequence length="1318" mass="140476">MPRPPATPAPGLSPGTVIAGKYELLARIGAGGMGVVHSARRRDLDDIVAIKSVLPERLGPRNRARFMREARALARIRHPNVVQVFDLGELADGCPYMVMEFVEGPTLARVLQRSRPSAAYSVALFSDVCRAVEAGHRRGVVHRDLKPGNVMLARSDDGGETVKVLDFGLASLLDEQGDRSRPGGLVGTVAYMAPEGVRSGTASPASDLFSLGVLLYELVTGRVPFRGSNAIATVMAICEDGYVSPRELVPGLPDAVVAAIDAALQKRPGDRPGSALELGAMARGEPWRAGEARRSMGGGLRVDGEGSETWRSDEGSDEGSGSSVSSSDSRRSGELYGKGLGGRDGPELGGPDTLVGDELTLGGDSASMDLRSLGPRDADATRDSSPGQARRAGQLSGAATMIATAATAKPSPSRSGDSSADGSGRGEGGRSPEGVRASLSSLPLVGRSLELEALAELFAAAPRRDATPIAVVLGDPGMGRSRLLERFGEYARERGAAVFEGRFWSYDGDRAPAEETFTRMLGDARVASTAPREREAGNDRRSGHGVLAQRFADAARGRTLVLILDDLHRAPRRDLEFLTFLVRGQRLPVPVVVVASARRAAARTDARTELSRWLLQLSGLEARTSVLLSALGEDELRACLHQTFGRVRVRPRDLRRLRRACAGVPRTFAELLRHLLGRGAIHRLDDGSWVCEPLPRRVLPEGLRATVEAELASVDPELRKLLDAAAVIGETLRFEALERVLGKAMDEDTLDELVDQAVAEGWLEELGDKSEGGADELRFRDGLVREVLYDGLGTRRRRRLHRGVVQALLEIERPGRVAKILAGHYRALAAWPETLRWGLRAARRAVERHDHDAAEHALEHAEHALKALEQEEGERALALVRARVDVDALAGTLDARVGRFAEGVSRLRGVSGLLDRHGDALDSVRTDGASGLGSGARCVPELRFEVALALARCHLGKGELATSAEAGRQALALAEALVAGGELDQGRAREAEWEARVALGHTLARFGDWPEASAVLTPVVEVEPLPHLRVLHVLALRELGWVEARSGRGARADALARQAEAEARASGEPLAEYCAHSLMAVVLSARGDNAEAITRYRSALRGARALSLRRREMIELANLSMSLVLLAGREREASEDGGGSPSEGSADSRTLDEALEGMLGVIGICEELGDVASAGDARVGLGRVLRARGNVDEAIASFRRGFATCEEVGRREYAALALFEIGRCELERGAWAAAREVLELAHERLAGAGSLHAWEIELGLARAARGLGDEERALIHAAAADERLRESHSEGEGLARGLAAIAAFSASSAPSGSSSAGD</sequence>
<dbReference type="Pfam" id="PF13424">
    <property type="entry name" value="TPR_12"/>
    <property type="match status" value="1"/>
</dbReference>
<comment type="caution">
    <text evidence="8">The sequence shown here is derived from an EMBL/GenBank/DDBJ whole genome shotgun (WGS) entry which is preliminary data.</text>
</comment>
<dbReference type="OrthoDB" id="9801841at2"/>
<dbReference type="InterPro" id="IPR011009">
    <property type="entry name" value="Kinase-like_dom_sf"/>
</dbReference>
<dbReference type="PANTHER" id="PTHR43289">
    <property type="entry name" value="MITOGEN-ACTIVATED PROTEIN KINASE KINASE KINASE 20-RELATED"/>
    <property type="match status" value="1"/>
</dbReference>
<dbReference type="CDD" id="cd14014">
    <property type="entry name" value="STKc_PknB_like"/>
    <property type="match status" value="1"/>
</dbReference>
<evidence type="ECO:0000256" key="2">
    <source>
        <dbReference type="ARBA" id="ARBA00022741"/>
    </source>
</evidence>
<dbReference type="Proteomes" id="UP000005801">
    <property type="component" value="Unassembled WGS sequence"/>
</dbReference>
<dbReference type="InterPro" id="IPR041664">
    <property type="entry name" value="AAA_16"/>
</dbReference>
<dbReference type="eggNOG" id="COG0515">
    <property type="taxonomic scope" value="Bacteria"/>
</dbReference>
<dbReference type="InterPro" id="IPR011990">
    <property type="entry name" value="TPR-like_helical_dom_sf"/>
</dbReference>
<dbReference type="RefSeq" id="WP_006975068.1">
    <property type="nucleotide sequence ID" value="NZ_ABCS01000081.1"/>
</dbReference>
<accession>A6GEC8</accession>
<dbReference type="SMART" id="SM00220">
    <property type="entry name" value="S_TKc"/>
    <property type="match status" value="1"/>
</dbReference>
<dbReference type="InterPro" id="IPR017441">
    <property type="entry name" value="Protein_kinase_ATP_BS"/>
</dbReference>
<evidence type="ECO:0000313" key="8">
    <source>
        <dbReference type="EMBL" id="EDM75769.1"/>
    </source>
</evidence>
<dbReference type="SUPFAM" id="SSF48452">
    <property type="entry name" value="TPR-like"/>
    <property type="match status" value="1"/>
</dbReference>
<dbReference type="Gene3D" id="1.10.510.10">
    <property type="entry name" value="Transferase(Phosphotransferase) domain 1"/>
    <property type="match status" value="1"/>
</dbReference>
<evidence type="ECO:0000256" key="6">
    <source>
        <dbReference type="SAM" id="MobiDB-lite"/>
    </source>
</evidence>
<dbReference type="InterPro" id="IPR008271">
    <property type="entry name" value="Ser/Thr_kinase_AS"/>
</dbReference>
<keyword evidence="9" id="KW-1185">Reference proteome</keyword>
<dbReference type="PROSITE" id="PS00107">
    <property type="entry name" value="PROTEIN_KINASE_ATP"/>
    <property type="match status" value="1"/>
</dbReference>
<feature type="compositionally biased region" description="Basic and acidic residues" evidence="6">
    <location>
        <begin position="302"/>
        <end position="314"/>
    </location>
</feature>
<reference evidence="8 9" key="1">
    <citation type="submission" date="2007-06" db="EMBL/GenBank/DDBJ databases">
        <authorList>
            <person name="Shimkets L."/>
            <person name="Ferriera S."/>
            <person name="Johnson J."/>
            <person name="Kravitz S."/>
            <person name="Beeson K."/>
            <person name="Sutton G."/>
            <person name="Rogers Y.-H."/>
            <person name="Friedman R."/>
            <person name="Frazier M."/>
            <person name="Venter J.C."/>
        </authorList>
    </citation>
    <scope>NUCLEOTIDE SEQUENCE [LARGE SCALE GENOMIC DNA]</scope>
    <source>
        <strain evidence="8 9">SIR-1</strain>
    </source>
</reference>
<dbReference type="EMBL" id="ABCS01000081">
    <property type="protein sequence ID" value="EDM75769.1"/>
    <property type="molecule type" value="Genomic_DNA"/>
</dbReference>
<proteinExistence type="predicted"/>
<feature type="region of interest" description="Disordered" evidence="6">
    <location>
        <begin position="287"/>
        <end position="436"/>
    </location>
</feature>
<name>A6GEC8_9BACT</name>
<dbReference type="PANTHER" id="PTHR43289:SF6">
    <property type="entry name" value="SERINE_THREONINE-PROTEIN KINASE NEKL-3"/>
    <property type="match status" value="1"/>
</dbReference>